<comment type="caution">
    <text evidence="2">The sequence shown here is derived from an EMBL/GenBank/DDBJ whole genome shotgun (WGS) entry which is preliminary data.</text>
</comment>
<evidence type="ECO:0000313" key="2">
    <source>
        <dbReference type="EMBL" id="NIJ64338.1"/>
    </source>
</evidence>
<reference evidence="2 3" key="1">
    <citation type="submission" date="2020-03" db="EMBL/GenBank/DDBJ databases">
        <title>Genomic Encyclopedia of Type Strains, Phase IV (KMG-IV): sequencing the most valuable type-strain genomes for metagenomic binning, comparative biology and taxonomic classification.</title>
        <authorList>
            <person name="Goeker M."/>
        </authorList>
    </citation>
    <scope>NUCLEOTIDE SEQUENCE [LARGE SCALE GENOMIC DNA]</scope>
    <source>
        <strain evidence="2 3">DSM 4733</strain>
    </source>
</reference>
<evidence type="ECO:0000256" key="1">
    <source>
        <dbReference type="SAM" id="SignalP"/>
    </source>
</evidence>
<dbReference type="RefSeq" id="WP_243857138.1">
    <property type="nucleotide sequence ID" value="NZ_JAASQV010000001.1"/>
</dbReference>
<dbReference type="EMBL" id="JAASQV010000001">
    <property type="protein sequence ID" value="NIJ64338.1"/>
    <property type="molecule type" value="Genomic_DNA"/>
</dbReference>
<keyword evidence="3" id="KW-1185">Reference proteome</keyword>
<dbReference type="AlphaFoldDB" id="A0A7X5UY41"/>
<proteinExistence type="predicted"/>
<protein>
    <recommendedName>
        <fullName evidence="4">RHS repeat protein</fullName>
    </recommendedName>
</protein>
<keyword evidence="1" id="KW-0732">Signal</keyword>
<dbReference type="Proteomes" id="UP000564677">
    <property type="component" value="Unassembled WGS sequence"/>
</dbReference>
<evidence type="ECO:0000313" key="3">
    <source>
        <dbReference type="Proteomes" id="UP000564677"/>
    </source>
</evidence>
<gene>
    <name evidence="2" type="ORF">FHR20_001269</name>
</gene>
<feature type="chain" id="PRO_5031217819" description="RHS repeat protein" evidence="1">
    <location>
        <begin position="23"/>
        <end position="70"/>
    </location>
</feature>
<feature type="signal peptide" evidence="1">
    <location>
        <begin position="1"/>
        <end position="22"/>
    </location>
</feature>
<dbReference type="Gene3D" id="2.180.10.10">
    <property type="entry name" value="RHS repeat-associated core"/>
    <property type="match status" value="1"/>
</dbReference>
<name>A0A7X5UY41_9SPHN</name>
<organism evidence="2 3">
    <name type="scientific">Sphingomonas leidyi</name>
    <dbReference type="NCBI Taxonomy" id="68569"/>
    <lineage>
        <taxon>Bacteria</taxon>
        <taxon>Pseudomonadati</taxon>
        <taxon>Pseudomonadota</taxon>
        <taxon>Alphaproteobacteria</taxon>
        <taxon>Sphingomonadales</taxon>
        <taxon>Sphingomonadaceae</taxon>
        <taxon>Sphingomonas</taxon>
    </lineage>
</organism>
<sequence length="70" mass="7088">MSAAILLGVAMLAATAAPPSPANDTTNYTYDALGRLVKVEQEGGVSNGVASNYSYDKAGNRTNVNVTGAP</sequence>
<evidence type="ECO:0008006" key="4">
    <source>
        <dbReference type="Google" id="ProtNLM"/>
    </source>
</evidence>
<accession>A0A7X5UY41</accession>